<evidence type="ECO:0000313" key="3">
    <source>
        <dbReference type="EMBL" id="SCY73894.1"/>
    </source>
</evidence>
<evidence type="ECO:0000313" key="4">
    <source>
        <dbReference type="Proteomes" id="UP000032414"/>
    </source>
</evidence>
<dbReference type="HOGENOM" id="CLU_2014157_0_0_6"/>
<dbReference type="AlphaFoldDB" id="A0A098GKS8"/>
<keyword evidence="1" id="KW-0812">Transmembrane</keyword>
<accession>A0A098GKS8</accession>
<dbReference type="EMBL" id="FMVN01000016">
    <property type="protein sequence ID" value="SCY73894.1"/>
    <property type="molecule type" value="Genomic_DNA"/>
</dbReference>
<dbReference type="Proteomes" id="UP000182998">
    <property type="component" value="Unassembled WGS sequence"/>
</dbReference>
<gene>
    <name evidence="2" type="ORF">LMI_2897</name>
    <name evidence="3" type="ORF">SAMN02982997_02723</name>
</gene>
<evidence type="ECO:0008006" key="6">
    <source>
        <dbReference type="Google" id="ProtNLM"/>
    </source>
</evidence>
<dbReference type="Proteomes" id="UP000032414">
    <property type="component" value="Chromosome I"/>
</dbReference>
<evidence type="ECO:0000313" key="2">
    <source>
        <dbReference type="EMBL" id="CEG62136.1"/>
    </source>
</evidence>
<proteinExistence type="predicted"/>
<reference evidence="4" key="1">
    <citation type="submission" date="2014-09" db="EMBL/GenBank/DDBJ databases">
        <authorList>
            <person name="Gomez-Valero L."/>
        </authorList>
    </citation>
    <scope>NUCLEOTIDE SEQUENCE [LARGE SCALE GENOMIC DNA]</scope>
    <source>
        <strain evidence="4">ATCC33218</strain>
    </source>
</reference>
<dbReference type="OrthoDB" id="5645037at2"/>
<reference evidence="3 5" key="3">
    <citation type="submission" date="2016-10" db="EMBL/GenBank/DDBJ databases">
        <authorList>
            <person name="Varghese N."/>
            <person name="Submissions S."/>
        </authorList>
    </citation>
    <scope>NUCLEOTIDE SEQUENCE [LARGE SCALE GENOMIC DNA]</scope>
    <source>
        <strain evidence="3 5">ATCC 33218</strain>
    </source>
</reference>
<keyword evidence="1" id="KW-0472">Membrane</keyword>
<name>A0A098GKS8_LEGMI</name>
<dbReference type="EMBL" id="LN614830">
    <property type="protein sequence ID" value="CEG62136.1"/>
    <property type="molecule type" value="Genomic_DNA"/>
</dbReference>
<reference evidence="2" key="2">
    <citation type="submission" date="2014-09" db="EMBL/GenBank/DDBJ databases">
        <authorList>
            <person name="GOMEZ-VALERO Laura"/>
        </authorList>
    </citation>
    <scope>NUCLEOTIDE SEQUENCE</scope>
    <source>
        <strain evidence="2">ATCC33218</strain>
    </source>
</reference>
<feature type="transmembrane region" description="Helical" evidence="1">
    <location>
        <begin position="36"/>
        <end position="54"/>
    </location>
</feature>
<feature type="transmembrane region" description="Helical" evidence="1">
    <location>
        <begin position="61"/>
        <end position="83"/>
    </location>
</feature>
<dbReference type="RefSeq" id="WP_045100257.1">
    <property type="nucleotide sequence ID" value="NZ_CP020614.1"/>
</dbReference>
<protein>
    <recommendedName>
        <fullName evidence="6">Transmembrane protein</fullName>
    </recommendedName>
</protein>
<organism evidence="2 4">
    <name type="scientific">Legionella micdadei</name>
    <name type="common">Tatlockia micdadei</name>
    <dbReference type="NCBI Taxonomy" id="451"/>
    <lineage>
        <taxon>Bacteria</taxon>
        <taxon>Pseudomonadati</taxon>
        <taxon>Pseudomonadota</taxon>
        <taxon>Gammaproteobacteria</taxon>
        <taxon>Legionellales</taxon>
        <taxon>Legionellaceae</taxon>
        <taxon>Legionella</taxon>
    </lineage>
</organism>
<keyword evidence="5" id="KW-1185">Reference proteome</keyword>
<dbReference type="PATRIC" id="fig|451.8.peg.2488"/>
<keyword evidence="1" id="KW-1133">Transmembrane helix</keyword>
<feature type="transmembrane region" description="Helical" evidence="1">
    <location>
        <begin position="89"/>
        <end position="114"/>
    </location>
</feature>
<evidence type="ECO:0000256" key="1">
    <source>
        <dbReference type="SAM" id="Phobius"/>
    </source>
</evidence>
<dbReference type="KEGG" id="tmc:LMI_2897"/>
<evidence type="ECO:0000313" key="5">
    <source>
        <dbReference type="Proteomes" id="UP000182998"/>
    </source>
</evidence>
<sequence length="123" mass="13733">MLRIAIILFSFAACLGLTIAIPILKNEYPRKIMVFLHGIVAISAIIALFIAMILEHMHPLLIVSVVLFIFTASFGICIFKINIVQKDDLFKLLVIFHLLLAMVSFIVLITYLIAAHKFGATGY</sequence>